<evidence type="ECO:0000259" key="13">
    <source>
        <dbReference type="PROSITE" id="PS51192"/>
    </source>
</evidence>
<dbReference type="NCBIfam" id="NF004066">
    <property type="entry name" value="PRK05580.1-3"/>
    <property type="match status" value="1"/>
</dbReference>
<feature type="domain" description="Helicase C-terminal" evidence="14">
    <location>
        <begin position="546"/>
        <end position="700"/>
    </location>
</feature>
<dbReference type="GO" id="GO:0006302">
    <property type="term" value="P:double-strand break repair"/>
    <property type="evidence" value="ECO:0007669"/>
    <property type="project" value="InterPro"/>
</dbReference>
<sequence>MSKKIDVIVDIPALQTNQNFTYLVDDSLENLVKVGSRVLVPFGQAGRPVQAYVISIESQANLDDLKNINALLDPEPMLNSELISLSNWLADQTYSFRANVLRAMLPNLLKLNTRRYVLVNEEKISKNEVLDLLGVEQANDLRIAELTHMQQAKLNEWVNQGVVELKYAIADTAKIKTEMQVYPNLSESDLKIEVSQLASNATGQIKLLKLLGTLDEDGIAQKKLINEEKIGRSTIESAEKKHWIIRKAIEKYRNPFQSKTVQSDSALILNSEQKIAKNMIDRQIKSKDSTPILLEGVTGSGKTEVYLQSIAEVVKQGKTAIMLVPEISLTPLMVNRVRARFGNQVAVLHSALSDGEKFDEWRRIVRQEVSVVVGARSAVFAPLQNLGIVIVDEEHSSTYKQEDTPRYSARDVAVYRARTNKCPVVLGSATPSLESRARAEKKVYNLVQMKERANKHDLPTIKIIDMRKELNSRADETFSKGMLTAINDRIAKKEQIVLLLNRRGFSSFVMCRSCGFVLKCPNCDVSLTMHVDTHSMRCHYCGHEEVIPKACKNCGSDKIRFYGTGTEKVEKQLAKLVPDAKVIRMDVDTTRRKGAHERLLDRFGNHEADILLGTQMIAKGLDFPDVTLVGVLNADTSLELPDFRSAERTFQLLTQVAGRAGRADKEGEVLIQSFNPDHYAIKLAQKQDYEDFFIKEMYLRKLGKYPPYFFTVQVAVSSGEEKTAAKVAFDIVNKIKKVVSDRSVILGPSPRSIAKIKQKYFYQLVIKFQKEPGLDQVLRSIRDEAQKQYRQGISISIDPEPQVFI</sequence>
<feature type="binding site" evidence="12">
    <location>
        <position position="551"/>
    </location>
    <ligand>
        <name>Zn(2+)</name>
        <dbReference type="ChEBI" id="CHEBI:29105"/>
        <label>1</label>
    </ligand>
</feature>
<evidence type="ECO:0000256" key="11">
    <source>
        <dbReference type="ARBA" id="ARBA00048988"/>
    </source>
</evidence>
<feature type="binding site" evidence="12">
    <location>
        <position position="541"/>
    </location>
    <ligand>
        <name>Zn(2+)</name>
        <dbReference type="ChEBI" id="CHEBI:29105"/>
        <label>2</label>
    </ligand>
</feature>
<dbReference type="HOGENOM" id="CLU_013353_3_1_9"/>
<evidence type="ECO:0000256" key="3">
    <source>
        <dbReference type="ARBA" id="ARBA00022723"/>
    </source>
</evidence>
<feature type="binding site" evidence="12">
    <location>
        <position position="514"/>
    </location>
    <ligand>
        <name>Zn(2+)</name>
        <dbReference type="ChEBI" id="CHEBI:29105"/>
        <label>1</label>
    </ligand>
</feature>
<comment type="similarity">
    <text evidence="12">Belongs to the helicase family. PriA subfamily.</text>
</comment>
<feature type="binding site" evidence="12">
    <location>
        <position position="523"/>
    </location>
    <ligand>
        <name>Zn(2+)</name>
        <dbReference type="ChEBI" id="CHEBI:29105"/>
        <label>2</label>
    </ligand>
</feature>
<dbReference type="InterPro" id="IPR041222">
    <property type="entry name" value="PriA_3primeBD"/>
</dbReference>
<feature type="binding site" evidence="12">
    <location>
        <position position="511"/>
    </location>
    <ligand>
        <name>Zn(2+)</name>
        <dbReference type="ChEBI" id="CHEBI:29105"/>
        <label>1</label>
    </ligand>
</feature>
<dbReference type="Pfam" id="PF18074">
    <property type="entry name" value="PriA_C"/>
    <property type="match status" value="1"/>
</dbReference>
<keyword evidence="4 12" id="KW-0547">Nucleotide-binding</keyword>
<keyword evidence="3 12" id="KW-0479">Metal-binding</keyword>
<dbReference type="KEGG" id="pce:PECL_1052"/>
<dbReference type="Pfam" id="PF00270">
    <property type="entry name" value="DEAD"/>
    <property type="match status" value="1"/>
</dbReference>
<keyword evidence="2 12" id="KW-0235">DNA replication</keyword>
<dbReference type="FunFam" id="3.40.50.300:FF:000489">
    <property type="entry name" value="Primosome assembly protein PriA"/>
    <property type="match status" value="1"/>
</dbReference>
<evidence type="ECO:0000256" key="1">
    <source>
        <dbReference type="ARBA" id="ARBA00022515"/>
    </source>
</evidence>
<keyword evidence="5 12" id="KW-0378">Hydrolase</keyword>
<dbReference type="CDD" id="cd17929">
    <property type="entry name" value="DEXHc_priA"/>
    <property type="match status" value="1"/>
</dbReference>
<dbReference type="GO" id="GO:0005524">
    <property type="term" value="F:ATP binding"/>
    <property type="evidence" value="ECO:0007669"/>
    <property type="project" value="UniProtKB-UniRule"/>
</dbReference>
<dbReference type="GO" id="GO:0006270">
    <property type="term" value="P:DNA replication initiation"/>
    <property type="evidence" value="ECO:0007669"/>
    <property type="project" value="TreeGrafter"/>
</dbReference>
<dbReference type="Pfam" id="PF17764">
    <property type="entry name" value="PriA_3primeBD"/>
    <property type="match status" value="1"/>
</dbReference>
<evidence type="ECO:0000256" key="12">
    <source>
        <dbReference type="HAMAP-Rule" id="MF_00983"/>
    </source>
</evidence>
<dbReference type="RefSeq" id="WP_014215517.1">
    <property type="nucleotide sequence ID" value="NC_016605.1"/>
</dbReference>
<keyword evidence="7 12" id="KW-0862">Zinc</keyword>
<evidence type="ECO:0000256" key="10">
    <source>
        <dbReference type="ARBA" id="ARBA00023235"/>
    </source>
</evidence>
<dbReference type="GO" id="GO:0043138">
    <property type="term" value="F:3'-5' DNA helicase activity"/>
    <property type="evidence" value="ECO:0007669"/>
    <property type="project" value="UniProtKB-EC"/>
</dbReference>
<dbReference type="HAMAP" id="MF_00983">
    <property type="entry name" value="PriA"/>
    <property type="match status" value="1"/>
</dbReference>
<dbReference type="InterPro" id="IPR042115">
    <property type="entry name" value="PriA_3primeBD_sf"/>
</dbReference>
<dbReference type="SMART" id="SM00487">
    <property type="entry name" value="DEXDc"/>
    <property type="match status" value="1"/>
</dbReference>
<feature type="domain" description="Helicase ATP-binding" evidence="13">
    <location>
        <begin position="283"/>
        <end position="449"/>
    </location>
</feature>
<dbReference type="InterPro" id="IPR001650">
    <property type="entry name" value="Helicase_C-like"/>
</dbReference>
<feature type="binding site" evidence="12">
    <location>
        <position position="538"/>
    </location>
    <ligand>
        <name>Zn(2+)</name>
        <dbReference type="ChEBI" id="CHEBI:29105"/>
        <label>2</label>
    </ligand>
</feature>
<keyword evidence="1 12" id="KW-0639">Primosome</keyword>
<dbReference type="CDD" id="cd18804">
    <property type="entry name" value="SF2_C_priA"/>
    <property type="match status" value="1"/>
</dbReference>
<feature type="binding site" evidence="12">
    <location>
        <position position="520"/>
    </location>
    <ligand>
        <name>Zn(2+)</name>
        <dbReference type="ChEBI" id="CHEBI:29105"/>
        <label>2</label>
    </ligand>
</feature>
<dbReference type="NCBIfam" id="TIGR00595">
    <property type="entry name" value="priA"/>
    <property type="match status" value="1"/>
</dbReference>
<evidence type="ECO:0000259" key="14">
    <source>
        <dbReference type="PROSITE" id="PS51194"/>
    </source>
</evidence>
<dbReference type="Gene3D" id="3.40.50.300">
    <property type="entry name" value="P-loop containing nucleotide triphosphate hydrolases"/>
    <property type="match status" value="2"/>
</dbReference>
<dbReference type="FunFam" id="3.40.1440.60:FF:000001">
    <property type="entry name" value="Primosomal protein N"/>
    <property type="match status" value="1"/>
</dbReference>
<dbReference type="InterPro" id="IPR027417">
    <property type="entry name" value="P-loop_NTPase"/>
</dbReference>
<name>G8PDI5_PEDCP</name>
<evidence type="ECO:0000256" key="7">
    <source>
        <dbReference type="ARBA" id="ARBA00022833"/>
    </source>
</evidence>
<dbReference type="PANTHER" id="PTHR30580">
    <property type="entry name" value="PRIMOSOMAL PROTEIN N"/>
    <property type="match status" value="1"/>
</dbReference>
<feature type="binding site" evidence="12">
    <location>
        <position position="554"/>
    </location>
    <ligand>
        <name>Zn(2+)</name>
        <dbReference type="ChEBI" id="CHEBI:29105"/>
        <label>1</label>
    </ligand>
</feature>
<evidence type="ECO:0000256" key="8">
    <source>
        <dbReference type="ARBA" id="ARBA00022840"/>
    </source>
</evidence>
<dbReference type="GO" id="GO:0006310">
    <property type="term" value="P:DNA recombination"/>
    <property type="evidence" value="ECO:0007669"/>
    <property type="project" value="InterPro"/>
</dbReference>
<evidence type="ECO:0000256" key="4">
    <source>
        <dbReference type="ARBA" id="ARBA00022741"/>
    </source>
</evidence>
<keyword evidence="16" id="KW-1185">Reference proteome</keyword>
<dbReference type="InterPro" id="IPR014001">
    <property type="entry name" value="Helicase_ATP-bd"/>
</dbReference>
<evidence type="ECO:0000313" key="16">
    <source>
        <dbReference type="Proteomes" id="UP000005444"/>
    </source>
</evidence>
<dbReference type="Pfam" id="PF18319">
    <property type="entry name" value="Zn_ribbon_PriA"/>
    <property type="match status" value="1"/>
</dbReference>
<evidence type="ECO:0000256" key="9">
    <source>
        <dbReference type="ARBA" id="ARBA00023125"/>
    </source>
</evidence>
<dbReference type="AlphaFoldDB" id="G8PDI5"/>
<dbReference type="InterPro" id="IPR011545">
    <property type="entry name" value="DEAD/DEAH_box_helicase_dom"/>
</dbReference>
<evidence type="ECO:0000256" key="2">
    <source>
        <dbReference type="ARBA" id="ARBA00022705"/>
    </source>
</evidence>
<dbReference type="PATRIC" id="fig|701521.8.peg.999"/>
<dbReference type="Proteomes" id="UP000005444">
    <property type="component" value="Chromosome"/>
</dbReference>
<dbReference type="PROSITE" id="PS51194">
    <property type="entry name" value="HELICASE_CTER"/>
    <property type="match status" value="1"/>
</dbReference>
<dbReference type="Pfam" id="PF00271">
    <property type="entry name" value="Helicase_C"/>
    <property type="match status" value="1"/>
</dbReference>
<comment type="function">
    <text evidence="12">Initiates the restart of stalled replication forks, which reloads the replicative helicase on sites other than the origin of replication. Recognizes and binds to abandoned replication forks and remodels them to uncover a helicase loading site. Promotes assembly of the primosome at these replication forks.</text>
</comment>
<dbReference type="InterPro" id="IPR041236">
    <property type="entry name" value="PriA_C"/>
</dbReference>
<gene>
    <name evidence="12 15" type="primary">priA</name>
    <name evidence="15" type="ordered locus">PECL_1052</name>
</gene>
<accession>G8PDI5</accession>
<protein>
    <recommendedName>
        <fullName evidence="12">Replication restart protein PriA</fullName>
    </recommendedName>
    <alternativeName>
        <fullName evidence="12">ATP-dependent DNA helicase PriA</fullName>
        <ecNumber evidence="12">5.6.2.4</ecNumber>
    </alternativeName>
    <alternativeName>
        <fullName evidence="12">DNA 3'-5' helicase PriA</fullName>
    </alternativeName>
</protein>
<dbReference type="GO" id="GO:0016887">
    <property type="term" value="F:ATP hydrolysis activity"/>
    <property type="evidence" value="ECO:0007669"/>
    <property type="project" value="RHEA"/>
</dbReference>
<proteinExistence type="inferred from homology"/>
<dbReference type="GO" id="GO:0008270">
    <property type="term" value="F:zinc ion binding"/>
    <property type="evidence" value="ECO:0007669"/>
    <property type="project" value="UniProtKB-UniRule"/>
</dbReference>
<dbReference type="PROSITE" id="PS51192">
    <property type="entry name" value="HELICASE_ATP_BIND_1"/>
    <property type="match status" value="1"/>
</dbReference>
<reference evidence="15 16" key="1">
    <citation type="journal article" date="2012" name="J. Bacteriol.">
        <title>Complete Genome Sequence of the Beer Spoilage Organism Pediococcus claussenii ATCC BAA-344T.</title>
        <authorList>
            <person name="Pittet V."/>
            <person name="Abegunde T."/>
            <person name="Marfleet T."/>
            <person name="Haakensen M."/>
            <person name="Morrow K."/>
            <person name="Jayaprakash T."/>
            <person name="Schroeder K."/>
            <person name="Trost B."/>
            <person name="Byrns S."/>
            <person name="Bergsveinson J."/>
            <person name="Kusalik A."/>
            <person name="Ziola B."/>
        </authorList>
    </citation>
    <scope>NUCLEOTIDE SEQUENCE [LARGE SCALE GENOMIC DNA]</scope>
    <source>
        <strain evidence="15 16">ATCC BAA-344</strain>
    </source>
</reference>
<dbReference type="GO" id="GO:0003677">
    <property type="term" value="F:DNA binding"/>
    <property type="evidence" value="ECO:0007669"/>
    <property type="project" value="UniProtKB-UniRule"/>
</dbReference>
<evidence type="ECO:0000313" key="15">
    <source>
        <dbReference type="EMBL" id="AEV95320.1"/>
    </source>
</evidence>
<dbReference type="EMBL" id="CP003137">
    <property type="protein sequence ID" value="AEV95320.1"/>
    <property type="molecule type" value="Genomic_DNA"/>
</dbReference>
<dbReference type="SMART" id="SM00490">
    <property type="entry name" value="HELICc"/>
    <property type="match status" value="1"/>
</dbReference>
<organism evidence="15 16">
    <name type="scientific">Pediococcus claussenii (strain ATCC BAA-344 / DSM 14800 / JCM 18046 / KCTC 3811 / LMG 21948 / P06)</name>
    <dbReference type="NCBI Taxonomy" id="701521"/>
    <lineage>
        <taxon>Bacteria</taxon>
        <taxon>Bacillati</taxon>
        <taxon>Bacillota</taxon>
        <taxon>Bacilli</taxon>
        <taxon>Lactobacillales</taxon>
        <taxon>Lactobacillaceae</taxon>
        <taxon>Pediococcus</taxon>
    </lineage>
</organism>
<dbReference type="STRING" id="701521.PECL_1052"/>
<comment type="subunit">
    <text evidence="12">Component of the replication restart primosome.</text>
</comment>
<evidence type="ECO:0000256" key="6">
    <source>
        <dbReference type="ARBA" id="ARBA00022806"/>
    </source>
</evidence>
<dbReference type="GO" id="GO:1990077">
    <property type="term" value="C:primosome complex"/>
    <property type="evidence" value="ECO:0007669"/>
    <property type="project" value="UniProtKB-UniRule"/>
</dbReference>
<evidence type="ECO:0000256" key="5">
    <source>
        <dbReference type="ARBA" id="ARBA00022801"/>
    </source>
</evidence>
<dbReference type="InterPro" id="IPR005259">
    <property type="entry name" value="PriA"/>
</dbReference>
<dbReference type="PANTHER" id="PTHR30580:SF0">
    <property type="entry name" value="PRIMOSOMAL PROTEIN N"/>
    <property type="match status" value="1"/>
</dbReference>
<keyword evidence="9 12" id="KW-0238">DNA-binding</keyword>
<comment type="catalytic activity">
    <reaction evidence="11 12">
        <text>ATP + H2O = ADP + phosphate + H(+)</text>
        <dbReference type="Rhea" id="RHEA:13065"/>
        <dbReference type="ChEBI" id="CHEBI:15377"/>
        <dbReference type="ChEBI" id="CHEBI:15378"/>
        <dbReference type="ChEBI" id="CHEBI:30616"/>
        <dbReference type="ChEBI" id="CHEBI:43474"/>
        <dbReference type="ChEBI" id="CHEBI:456216"/>
        <dbReference type="EC" id="5.6.2.4"/>
    </reaction>
</comment>
<keyword evidence="8 12" id="KW-0067">ATP-binding</keyword>
<keyword evidence="6 12" id="KW-0347">Helicase</keyword>
<dbReference type="eggNOG" id="COG1198">
    <property type="taxonomic scope" value="Bacteria"/>
</dbReference>
<dbReference type="SUPFAM" id="SSF52540">
    <property type="entry name" value="P-loop containing nucleoside triphosphate hydrolases"/>
    <property type="match status" value="2"/>
</dbReference>
<comment type="catalytic activity">
    <reaction evidence="12">
        <text>Couples ATP hydrolysis with the unwinding of duplex DNA by translocating in the 3'-5' direction.</text>
        <dbReference type="EC" id="5.6.2.4"/>
    </reaction>
</comment>
<dbReference type="EC" id="5.6.2.4" evidence="12"/>
<dbReference type="Gene3D" id="3.40.1440.60">
    <property type="entry name" value="PriA, 3(prime) DNA-binding domain"/>
    <property type="match status" value="1"/>
</dbReference>
<dbReference type="InterPro" id="IPR040498">
    <property type="entry name" value="PriA_CRR"/>
</dbReference>
<comment type="cofactor">
    <cofactor evidence="12">
        <name>Zn(2+)</name>
        <dbReference type="ChEBI" id="CHEBI:29105"/>
    </cofactor>
    <text evidence="12">Binds 2 zinc ions per subunit.</text>
</comment>
<dbReference type="GO" id="GO:0006269">
    <property type="term" value="P:DNA replication, synthesis of primer"/>
    <property type="evidence" value="ECO:0007669"/>
    <property type="project" value="UniProtKB-KW"/>
</dbReference>
<keyword evidence="10 12" id="KW-0413">Isomerase</keyword>